<dbReference type="WBParaSite" id="SCUD_0002305501-mRNA-1">
    <property type="protein sequence ID" value="SCUD_0002305501-mRNA-1"/>
    <property type="gene ID" value="SCUD_0002305501"/>
</dbReference>
<organism evidence="1">
    <name type="scientific">Schistosoma curassoni</name>
    <dbReference type="NCBI Taxonomy" id="6186"/>
    <lineage>
        <taxon>Eukaryota</taxon>
        <taxon>Metazoa</taxon>
        <taxon>Spiralia</taxon>
        <taxon>Lophotrochozoa</taxon>
        <taxon>Platyhelminthes</taxon>
        <taxon>Trematoda</taxon>
        <taxon>Digenea</taxon>
        <taxon>Strigeidida</taxon>
        <taxon>Schistosomatoidea</taxon>
        <taxon>Schistosomatidae</taxon>
        <taxon>Schistosoma</taxon>
    </lineage>
</organism>
<dbReference type="AlphaFoldDB" id="A0A183L6T3"/>
<name>A0A183L6T3_9TREM</name>
<reference evidence="1" key="1">
    <citation type="submission" date="2016-06" db="UniProtKB">
        <authorList>
            <consortium name="WormBaseParasite"/>
        </authorList>
    </citation>
    <scope>IDENTIFICATION</scope>
</reference>
<sequence length="71" mass="8249">MKKCKTKNKDYTPSQFPSFFFQKGIISSILNTPCYLRKISHAPKLLINLRILCDDLTMTVKSIVYHLIVDE</sequence>
<accession>A0A183L6T3</accession>
<evidence type="ECO:0000313" key="1">
    <source>
        <dbReference type="WBParaSite" id="SCUD_0002305501-mRNA-1"/>
    </source>
</evidence>
<proteinExistence type="predicted"/>
<protein>
    <submittedName>
        <fullName evidence="1">Ovule protein</fullName>
    </submittedName>
</protein>